<name>A0A3B0Y473_9ZZZZ</name>
<dbReference type="AlphaFoldDB" id="A0A3B0Y473"/>
<protein>
    <submittedName>
        <fullName evidence="1">Uncharacterized protein</fullName>
    </submittedName>
</protein>
<gene>
    <name evidence="1" type="ORF">MNBD_GAMMA13-1229</name>
</gene>
<sequence length="77" mass="8297">PGAQIALADLDEEDGSFHPQGTEGVYHAGFERNAFKASLERHGFEDVRFVTAHSISGDEKDFPVFLALAVKGPGTTH</sequence>
<accession>A0A3B0Y473</accession>
<feature type="non-terminal residue" evidence="1">
    <location>
        <position position="1"/>
    </location>
</feature>
<organism evidence="1">
    <name type="scientific">hydrothermal vent metagenome</name>
    <dbReference type="NCBI Taxonomy" id="652676"/>
    <lineage>
        <taxon>unclassified sequences</taxon>
        <taxon>metagenomes</taxon>
        <taxon>ecological metagenomes</taxon>
    </lineage>
</organism>
<reference evidence="1" key="1">
    <citation type="submission" date="2018-06" db="EMBL/GenBank/DDBJ databases">
        <authorList>
            <person name="Zhirakovskaya E."/>
        </authorList>
    </citation>
    <scope>NUCLEOTIDE SEQUENCE</scope>
</reference>
<evidence type="ECO:0000313" key="1">
    <source>
        <dbReference type="EMBL" id="VAW75528.1"/>
    </source>
</evidence>
<dbReference type="EMBL" id="UOFK01000081">
    <property type="protein sequence ID" value="VAW75528.1"/>
    <property type="molecule type" value="Genomic_DNA"/>
</dbReference>
<proteinExistence type="predicted"/>